<dbReference type="Proteomes" id="UP000790377">
    <property type="component" value="Unassembled WGS sequence"/>
</dbReference>
<comment type="caution">
    <text evidence="1">The sequence shown here is derived from an EMBL/GenBank/DDBJ whole genome shotgun (WGS) entry which is preliminary data.</text>
</comment>
<dbReference type="EMBL" id="MU269581">
    <property type="protein sequence ID" value="KAH7902755.1"/>
    <property type="molecule type" value="Genomic_DNA"/>
</dbReference>
<gene>
    <name evidence="1" type="ORF">BJ138DRAFT_978367</name>
</gene>
<keyword evidence="2" id="KW-1185">Reference proteome</keyword>
<proteinExistence type="predicted"/>
<organism evidence="1 2">
    <name type="scientific">Hygrophoropsis aurantiaca</name>
    <dbReference type="NCBI Taxonomy" id="72124"/>
    <lineage>
        <taxon>Eukaryota</taxon>
        <taxon>Fungi</taxon>
        <taxon>Dikarya</taxon>
        <taxon>Basidiomycota</taxon>
        <taxon>Agaricomycotina</taxon>
        <taxon>Agaricomycetes</taxon>
        <taxon>Agaricomycetidae</taxon>
        <taxon>Boletales</taxon>
        <taxon>Coniophorineae</taxon>
        <taxon>Hygrophoropsidaceae</taxon>
        <taxon>Hygrophoropsis</taxon>
    </lineage>
</organism>
<evidence type="ECO:0000313" key="1">
    <source>
        <dbReference type="EMBL" id="KAH7902755.1"/>
    </source>
</evidence>
<feature type="non-terminal residue" evidence="1">
    <location>
        <position position="1"/>
    </location>
</feature>
<feature type="non-terminal residue" evidence="1">
    <location>
        <position position="59"/>
    </location>
</feature>
<sequence>TGAAWVRELLGGHPVRFHNQMGMAKHVFRVLIHELRIYAGFSNSKHTTMEEQLAIFLRI</sequence>
<evidence type="ECO:0000313" key="2">
    <source>
        <dbReference type="Proteomes" id="UP000790377"/>
    </source>
</evidence>
<name>A0ACB7ZND6_9AGAM</name>
<accession>A0ACB7ZND6</accession>
<reference evidence="1" key="1">
    <citation type="journal article" date="2021" name="New Phytol.">
        <title>Evolutionary innovations through gain and loss of genes in the ectomycorrhizal Boletales.</title>
        <authorList>
            <person name="Wu G."/>
            <person name="Miyauchi S."/>
            <person name="Morin E."/>
            <person name="Kuo A."/>
            <person name="Drula E."/>
            <person name="Varga T."/>
            <person name="Kohler A."/>
            <person name="Feng B."/>
            <person name="Cao Y."/>
            <person name="Lipzen A."/>
            <person name="Daum C."/>
            <person name="Hundley H."/>
            <person name="Pangilinan J."/>
            <person name="Johnson J."/>
            <person name="Barry K."/>
            <person name="LaButti K."/>
            <person name="Ng V."/>
            <person name="Ahrendt S."/>
            <person name="Min B."/>
            <person name="Choi I.G."/>
            <person name="Park H."/>
            <person name="Plett J.M."/>
            <person name="Magnuson J."/>
            <person name="Spatafora J.W."/>
            <person name="Nagy L.G."/>
            <person name="Henrissat B."/>
            <person name="Grigoriev I.V."/>
            <person name="Yang Z.L."/>
            <person name="Xu J."/>
            <person name="Martin F.M."/>
        </authorList>
    </citation>
    <scope>NUCLEOTIDE SEQUENCE</scope>
    <source>
        <strain evidence="1">ATCC 28755</strain>
    </source>
</reference>
<protein>
    <submittedName>
        <fullName evidence="1">Uncharacterized protein</fullName>
    </submittedName>
</protein>